<dbReference type="AlphaFoldDB" id="A0A5C3QZJ6"/>
<reference evidence="3 4" key="1">
    <citation type="journal article" date="2019" name="Nat. Ecol. Evol.">
        <title>Megaphylogeny resolves global patterns of mushroom evolution.</title>
        <authorList>
            <person name="Varga T."/>
            <person name="Krizsan K."/>
            <person name="Foldi C."/>
            <person name="Dima B."/>
            <person name="Sanchez-Garcia M."/>
            <person name="Sanchez-Ramirez S."/>
            <person name="Szollosi G.J."/>
            <person name="Szarkandi J.G."/>
            <person name="Papp V."/>
            <person name="Albert L."/>
            <person name="Andreopoulos W."/>
            <person name="Angelini C."/>
            <person name="Antonin V."/>
            <person name="Barry K.W."/>
            <person name="Bougher N.L."/>
            <person name="Buchanan P."/>
            <person name="Buyck B."/>
            <person name="Bense V."/>
            <person name="Catcheside P."/>
            <person name="Chovatia M."/>
            <person name="Cooper J."/>
            <person name="Damon W."/>
            <person name="Desjardin D."/>
            <person name="Finy P."/>
            <person name="Geml J."/>
            <person name="Haridas S."/>
            <person name="Hughes K."/>
            <person name="Justo A."/>
            <person name="Karasinski D."/>
            <person name="Kautmanova I."/>
            <person name="Kiss B."/>
            <person name="Kocsube S."/>
            <person name="Kotiranta H."/>
            <person name="LaButti K.M."/>
            <person name="Lechner B.E."/>
            <person name="Liimatainen K."/>
            <person name="Lipzen A."/>
            <person name="Lukacs Z."/>
            <person name="Mihaltcheva S."/>
            <person name="Morgado L.N."/>
            <person name="Niskanen T."/>
            <person name="Noordeloos M.E."/>
            <person name="Ohm R.A."/>
            <person name="Ortiz-Santana B."/>
            <person name="Ovrebo C."/>
            <person name="Racz N."/>
            <person name="Riley R."/>
            <person name="Savchenko A."/>
            <person name="Shiryaev A."/>
            <person name="Soop K."/>
            <person name="Spirin V."/>
            <person name="Szebenyi C."/>
            <person name="Tomsovsky M."/>
            <person name="Tulloss R.E."/>
            <person name="Uehling J."/>
            <person name="Grigoriev I.V."/>
            <person name="Vagvolgyi C."/>
            <person name="Papp T."/>
            <person name="Martin F.M."/>
            <person name="Miettinen O."/>
            <person name="Hibbett D.S."/>
            <person name="Nagy L.G."/>
        </authorList>
    </citation>
    <scope>NUCLEOTIDE SEQUENCE [LARGE SCALE GENOMIC DNA]</scope>
    <source>
        <strain evidence="3 4">CBS 309.79</strain>
    </source>
</reference>
<evidence type="ECO:0000313" key="3">
    <source>
        <dbReference type="EMBL" id="TFL03814.1"/>
    </source>
</evidence>
<feature type="compositionally biased region" description="Low complexity" evidence="1">
    <location>
        <begin position="36"/>
        <end position="53"/>
    </location>
</feature>
<keyword evidence="2" id="KW-1133">Transmembrane helix</keyword>
<keyword evidence="2" id="KW-0472">Membrane</keyword>
<evidence type="ECO:0000313" key="4">
    <source>
        <dbReference type="Proteomes" id="UP000305067"/>
    </source>
</evidence>
<feature type="compositionally biased region" description="Low complexity" evidence="1">
    <location>
        <begin position="93"/>
        <end position="102"/>
    </location>
</feature>
<evidence type="ECO:0000256" key="2">
    <source>
        <dbReference type="SAM" id="Phobius"/>
    </source>
</evidence>
<organism evidence="3 4">
    <name type="scientific">Pterulicium gracile</name>
    <dbReference type="NCBI Taxonomy" id="1884261"/>
    <lineage>
        <taxon>Eukaryota</taxon>
        <taxon>Fungi</taxon>
        <taxon>Dikarya</taxon>
        <taxon>Basidiomycota</taxon>
        <taxon>Agaricomycotina</taxon>
        <taxon>Agaricomycetes</taxon>
        <taxon>Agaricomycetidae</taxon>
        <taxon>Agaricales</taxon>
        <taxon>Pleurotineae</taxon>
        <taxon>Pterulaceae</taxon>
        <taxon>Pterulicium</taxon>
    </lineage>
</organism>
<feature type="region of interest" description="Disordered" evidence="1">
    <location>
        <begin position="1"/>
        <end position="133"/>
    </location>
</feature>
<feature type="region of interest" description="Disordered" evidence="1">
    <location>
        <begin position="746"/>
        <end position="788"/>
    </location>
</feature>
<feature type="region of interest" description="Disordered" evidence="1">
    <location>
        <begin position="148"/>
        <end position="196"/>
    </location>
</feature>
<dbReference type="Proteomes" id="UP000305067">
    <property type="component" value="Unassembled WGS sequence"/>
</dbReference>
<feature type="transmembrane region" description="Helical" evidence="2">
    <location>
        <begin position="832"/>
        <end position="865"/>
    </location>
</feature>
<feature type="compositionally biased region" description="Polar residues" evidence="1">
    <location>
        <begin position="481"/>
        <end position="493"/>
    </location>
</feature>
<dbReference type="EMBL" id="ML178819">
    <property type="protein sequence ID" value="TFL03814.1"/>
    <property type="molecule type" value="Genomic_DNA"/>
</dbReference>
<sequence length="898" mass="95956">MSHHSPSSSSEDFGLDFSIGPSTSYDTVRSLHFPKAPGSAPSPLPSAAVLGLPEHADPNADIRPQITPTEHRAVNQPTPSNADEQRLLPPSPTELTSTESSTVDIHESDPDHDHIYPSDSDDGSSFESSSAESVSSFPSLSSSFFFSSAAPSPPLSASPSPLANADNVSPDSGLADTASIQRQSQGETRHASGGAKIDEELIIPSLELPALLHSQLRTRGHRVERSSTVTGEVPHVRGYGETIGDVRVVVVGRGCREVVDEILQVPSGGHRSAHDENAALVVVDPGSWIEDEDLGGVRRASTAWVNRGEDPFSGETQMRHRKGTENLVFIAIEDWDDSLPPTLHAPFATLHTMLAPTASPSQSLASLLASSSSTPLYTALVLLLPLPSGNSTTTRSLPTSLQDTHVPIITLSLARSPWDKILASPPRHIRLSDFQPTSIGGLRSGLLNDPQVLRTLREESALGFLRWREIERAVDGLGSRIQGSHSQAQSIVSQDPFEPTMPRHTPTRRRRLSAAGLTELSGSRNSAAASRPRMQARARTALPLALEEWESELSIDVARRRAPKAPLSPSAPLRLTSFVHGPARSYGYAQDSSDEPREFPFGDPYFPLSTPGLRERDRISTPGMSSARSYSFGPSHPHAGSGSVICGASTALPFDPLHFPSLLLFSLSLLGPLRDRALHVLSLIRSSLSFSRPRIGGLDRSFDSQETSGPAHNMHDTVKARPPFLVTRSGTLTQARVSTASVFLSLAGDDEDQHDGTDEPPSRRSRSRAAMAGRTEIVQHGPTPLSTSAKGNYSFWHNNGNNNGEYYYTSSSTSETISDMSKRRRGRRRGNGGGGGGFGLGWLGIGLGIGVGIGLGVGLGVILGVHWGWGLGAGDVPWGGRGGQSLWTAGDETFAWEA</sequence>
<gene>
    <name evidence="3" type="ORF">BDV98DRAFT_602332</name>
</gene>
<feature type="compositionally biased region" description="Low complexity" evidence="1">
    <location>
        <begin position="1"/>
        <end position="10"/>
    </location>
</feature>
<evidence type="ECO:0000256" key="1">
    <source>
        <dbReference type="SAM" id="MobiDB-lite"/>
    </source>
</evidence>
<feature type="region of interest" description="Disordered" evidence="1">
    <location>
        <begin position="481"/>
        <end position="535"/>
    </location>
</feature>
<keyword evidence="4" id="KW-1185">Reference proteome</keyword>
<accession>A0A5C3QZJ6</accession>
<dbReference type="OrthoDB" id="3350156at2759"/>
<dbReference type="STRING" id="1884261.A0A5C3QZJ6"/>
<name>A0A5C3QZJ6_9AGAR</name>
<keyword evidence="2" id="KW-0812">Transmembrane</keyword>
<protein>
    <submittedName>
        <fullName evidence="3">Uncharacterized protein</fullName>
    </submittedName>
</protein>
<proteinExistence type="predicted"/>
<feature type="compositionally biased region" description="Basic and acidic residues" evidence="1">
    <location>
        <begin position="104"/>
        <end position="116"/>
    </location>
</feature>